<dbReference type="Proteomes" id="UP000251558">
    <property type="component" value="Unassembled WGS sequence"/>
</dbReference>
<dbReference type="EMBL" id="QMBP01000008">
    <property type="protein sequence ID" value="RAZ89549.1"/>
    <property type="molecule type" value="Genomic_DNA"/>
</dbReference>
<dbReference type="OrthoDB" id="6902891at2"/>
<evidence type="ECO:0000256" key="1">
    <source>
        <dbReference type="PIRSR" id="PIRSR014972-1"/>
    </source>
</evidence>
<evidence type="ECO:0000313" key="5">
    <source>
        <dbReference type="Proteomes" id="UP000251558"/>
    </source>
</evidence>
<comment type="caution">
    <text evidence="4">The sequence shown here is derived from an EMBL/GenBank/DDBJ whole genome shotgun (WGS) entry which is preliminary data.</text>
</comment>
<feature type="active site" evidence="1">
    <location>
        <position position="42"/>
    </location>
</feature>
<feature type="binding site" evidence="2">
    <location>
        <position position="69"/>
    </location>
    <ligand>
        <name>substrate</name>
    </ligand>
</feature>
<dbReference type="InterPro" id="IPR054485">
    <property type="entry name" value="FlK-like_dom"/>
</dbReference>
<organism evidence="4 5">
    <name type="scientific">Mesorhizobium hawassense</name>
    <dbReference type="NCBI Taxonomy" id="1209954"/>
    <lineage>
        <taxon>Bacteria</taxon>
        <taxon>Pseudomonadati</taxon>
        <taxon>Pseudomonadota</taxon>
        <taxon>Alphaproteobacteria</taxon>
        <taxon>Hyphomicrobiales</taxon>
        <taxon>Phyllobacteriaceae</taxon>
        <taxon>Mesorhizobium</taxon>
    </lineage>
</organism>
<dbReference type="PANTHER" id="PTHR36934">
    <property type="entry name" value="BLR0278 PROTEIN"/>
    <property type="match status" value="1"/>
</dbReference>
<dbReference type="PANTHER" id="PTHR36934:SF1">
    <property type="entry name" value="THIOESTERASE DOMAIN-CONTAINING PROTEIN"/>
    <property type="match status" value="1"/>
</dbReference>
<proteinExistence type="predicted"/>
<dbReference type="AlphaFoldDB" id="A0A330HS84"/>
<feature type="active site" evidence="1">
    <location>
        <position position="76"/>
    </location>
</feature>
<evidence type="ECO:0000256" key="2">
    <source>
        <dbReference type="PIRSR" id="PIRSR014972-2"/>
    </source>
</evidence>
<evidence type="ECO:0000259" key="3">
    <source>
        <dbReference type="Pfam" id="PF22636"/>
    </source>
</evidence>
<dbReference type="InterPro" id="IPR025540">
    <property type="entry name" value="FlK"/>
</dbReference>
<keyword evidence="5" id="KW-1185">Reference proteome</keyword>
<protein>
    <submittedName>
        <fullName evidence="4">Thioesterase</fullName>
    </submittedName>
</protein>
<dbReference type="PIRSF" id="PIRSF014972">
    <property type="entry name" value="FlK"/>
    <property type="match status" value="1"/>
</dbReference>
<sequence>MTSDLKPGLRHLQTLRVEDTLTVPAMTPAFAGFGDMPPVFATAFMVGFIEWACIEALRPFLGSHERTVGTHVDVSHVAATPVGMTVTADVELVAVEGRKLRFKVSCRDESGLIGEGFHERAVIDHDKFMARVLAKSGQAGSSPQ</sequence>
<dbReference type="RefSeq" id="WP_112098867.1">
    <property type="nucleotide sequence ID" value="NZ_QMBP01000008.1"/>
</dbReference>
<name>A0A330HS84_9HYPH</name>
<dbReference type="Gene3D" id="3.10.129.10">
    <property type="entry name" value="Hotdog Thioesterase"/>
    <property type="match status" value="1"/>
</dbReference>
<dbReference type="SUPFAM" id="SSF54637">
    <property type="entry name" value="Thioesterase/thiol ester dehydrase-isomerase"/>
    <property type="match status" value="1"/>
</dbReference>
<evidence type="ECO:0000313" key="4">
    <source>
        <dbReference type="EMBL" id="RAZ89549.1"/>
    </source>
</evidence>
<gene>
    <name evidence="4" type="ORF">DPM33_18460</name>
</gene>
<dbReference type="InterPro" id="IPR029069">
    <property type="entry name" value="HotDog_dom_sf"/>
</dbReference>
<reference evidence="4 5" key="1">
    <citation type="submission" date="2018-07" db="EMBL/GenBank/DDBJ databases">
        <title>Diversity of Mesorhizobium strains in Brazil.</title>
        <authorList>
            <person name="Helene L.C.F."/>
            <person name="Dall'Agnol R."/>
            <person name="Delamuta J.R.M."/>
            <person name="Hungria M."/>
        </authorList>
    </citation>
    <scope>NUCLEOTIDE SEQUENCE [LARGE SCALE GENOMIC DNA]</scope>
    <source>
        <strain evidence="4 5">AC99b</strain>
    </source>
</reference>
<feature type="active site" evidence="1">
    <location>
        <position position="50"/>
    </location>
</feature>
<feature type="binding site" evidence="2">
    <location>
        <position position="120"/>
    </location>
    <ligand>
        <name>substrate</name>
    </ligand>
</feature>
<feature type="domain" description="Fluoroacetyl-CoA-specific thioesterase-like" evidence="3">
    <location>
        <begin position="25"/>
        <end position="125"/>
    </location>
</feature>
<dbReference type="Pfam" id="PF22636">
    <property type="entry name" value="FlK"/>
    <property type="match status" value="1"/>
</dbReference>
<accession>A0A330HS84</accession>